<dbReference type="EnsemblPlants" id="AVESA.00010b.r2.5AG0837340.1">
    <property type="protein sequence ID" value="AVESA.00010b.r2.5AG0837340.1.CDS"/>
    <property type="gene ID" value="AVESA.00010b.r2.5AG0837340"/>
</dbReference>
<reference evidence="1" key="1">
    <citation type="submission" date="2021-05" db="EMBL/GenBank/DDBJ databases">
        <authorList>
            <person name="Scholz U."/>
            <person name="Mascher M."/>
            <person name="Fiebig A."/>
        </authorList>
    </citation>
    <scope>NUCLEOTIDE SEQUENCE [LARGE SCALE GENOMIC DNA]</scope>
</reference>
<protein>
    <submittedName>
        <fullName evidence="1">Uncharacterized protein</fullName>
    </submittedName>
</protein>
<reference evidence="1" key="2">
    <citation type="submission" date="2025-09" db="UniProtKB">
        <authorList>
            <consortium name="EnsemblPlants"/>
        </authorList>
    </citation>
    <scope>IDENTIFICATION</scope>
</reference>
<dbReference type="Proteomes" id="UP001732700">
    <property type="component" value="Chromosome 5A"/>
</dbReference>
<name>A0ACD5XJY0_AVESA</name>
<sequence>MGPRVKLSGIQRQALALYRGFLRTARLKAPDERQRSESVVSAEFRENARNVDRRNFVYIEYLIRKGKRQLDQLKNPDITGLSTLQINKIMKSEGLAFDGV</sequence>
<evidence type="ECO:0000313" key="1">
    <source>
        <dbReference type="EnsemblPlants" id="AVESA.00010b.r2.5AG0837340.1.CDS"/>
    </source>
</evidence>
<proteinExistence type="predicted"/>
<evidence type="ECO:0000313" key="2">
    <source>
        <dbReference type="Proteomes" id="UP001732700"/>
    </source>
</evidence>
<accession>A0ACD5XJY0</accession>
<keyword evidence="2" id="KW-1185">Reference proteome</keyword>
<organism evidence="1 2">
    <name type="scientific">Avena sativa</name>
    <name type="common">Oat</name>
    <dbReference type="NCBI Taxonomy" id="4498"/>
    <lineage>
        <taxon>Eukaryota</taxon>
        <taxon>Viridiplantae</taxon>
        <taxon>Streptophyta</taxon>
        <taxon>Embryophyta</taxon>
        <taxon>Tracheophyta</taxon>
        <taxon>Spermatophyta</taxon>
        <taxon>Magnoliopsida</taxon>
        <taxon>Liliopsida</taxon>
        <taxon>Poales</taxon>
        <taxon>Poaceae</taxon>
        <taxon>BOP clade</taxon>
        <taxon>Pooideae</taxon>
        <taxon>Poodae</taxon>
        <taxon>Poeae</taxon>
        <taxon>Poeae Chloroplast Group 1 (Aveneae type)</taxon>
        <taxon>Aveninae</taxon>
        <taxon>Avena</taxon>
    </lineage>
</organism>